<dbReference type="InterPro" id="IPR056858">
    <property type="entry name" value="VSR_TRX"/>
</dbReference>
<keyword evidence="13" id="KW-1185">Reference proteome</keyword>
<dbReference type="AlphaFoldDB" id="A0A1Z5KLT9"/>
<feature type="transmembrane region" description="Helical" evidence="9">
    <location>
        <begin position="438"/>
        <end position="455"/>
    </location>
</feature>
<keyword evidence="7" id="KW-0325">Glycoprotein</keyword>
<dbReference type="Gene3D" id="3.50.30.30">
    <property type="match status" value="1"/>
</dbReference>
<dbReference type="EMBL" id="BDSP01000252">
    <property type="protein sequence ID" value="GAX27032.1"/>
    <property type="molecule type" value="Genomic_DNA"/>
</dbReference>
<evidence type="ECO:0000256" key="6">
    <source>
        <dbReference type="ARBA" id="ARBA00023136"/>
    </source>
</evidence>
<reference evidence="12 13" key="1">
    <citation type="journal article" date="2015" name="Plant Cell">
        <title>Oil accumulation by the oleaginous diatom Fistulifera solaris as revealed by the genome and transcriptome.</title>
        <authorList>
            <person name="Tanaka T."/>
            <person name="Maeda Y."/>
            <person name="Veluchamy A."/>
            <person name="Tanaka M."/>
            <person name="Abida H."/>
            <person name="Marechal E."/>
            <person name="Bowler C."/>
            <person name="Muto M."/>
            <person name="Sunaga Y."/>
            <person name="Tanaka M."/>
            <person name="Yoshino T."/>
            <person name="Taniguchi T."/>
            <person name="Fukuda Y."/>
            <person name="Nemoto M."/>
            <person name="Matsumoto M."/>
            <person name="Wong P.S."/>
            <person name="Aburatani S."/>
            <person name="Fujibuchi W."/>
        </authorList>
    </citation>
    <scope>NUCLEOTIDE SEQUENCE [LARGE SCALE GENOMIC DNA]</scope>
    <source>
        <strain evidence="12 13">JPCC DA0580</strain>
    </source>
</reference>
<name>A0A1Z5KLT9_FISSO</name>
<comment type="subcellular location">
    <subcellularLocation>
        <location evidence="8">Endomembrane system</location>
        <topology evidence="8">Single-pass membrane protein</topology>
    </subcellularLocation>
    <subcellularLocation>
        <location evidence="1">Membrane</location>
        <topology evidence="1">Single-pass type I membrane protein</topology>
    </subcellularLocation>
</comment>
<evidence type="ECO:0000256" key="8">
    <source>
        <dbReference type="ARBA" id="ARBA00037847"/>
    </source>
</evidence>
<keyword evidence="5 9" id="KW-1133">Transmembrane helix</keyword>
<keyword evidence="4" id="KW-0677">Repeat</keyword>
<protein>
    <submittedName>
        <fullName evidence="12">Uncharacterized protein</fullName>
    </submittedName>
</protein>
<feature type="domain" description="PA" evidence="10">
    <location>
        <begin position="71"/>
        <end position="162"/>
    </location>
</feature>
<evidence type="ECO:0000256" key="7">
    <source>
        <dbReference type="ARBA" id="ARBA00023180"/>
    </source>
</evidence>
<dbReference type="Pfam" id="PF02225">
    <property type="entry name" value="PA"/>
    <property type="match status" value="1"/>
</dbReference>
<comment type="caution">
    <text evidence="12">The sequence shown here is derived from an EMBL/GenBank/DDBJ whole genome shotgun (WGS) entry which is preliminary data.</text>
</comment>
<sequence>MSSEVSTSKLNIQIPQSLYREGGYDHREALFGVPPYGGSIAQKVYYYDNEAALCDPKAKVDSKDGYPTRTDEKGNKLPWESPFILMIDAGQHCSFVQAVRAAQHAGAAAVLIADNLCLCDDLDCVHRNSNQQCRSTEPIMADDGSGGDISIPSFLMSKHDADLIKETVKSKDQIVQVEMAWKLPNVGDRVVYEIWDHPAEKVSMGFFRDFKVYAEALAGHASFTPNLFLVDGSRSGCRSAAGENMCLNLCTNQGRYCFPDPDNNIQTGSSGADVVEETLRRLCIWDKYGSDGVGAPFFEYIAQFDEMCLSQRTHFSSNKSCIQKSMKAAKIDARKIDDCIKASGGLEGDRVNTVLSKQLDALATRAGYVIIPSVNINDAVMRGGLTATNVFAAICSSFAEGTAPDVCTACAHCPNAEACLKTKSCNALGPSEVSTPTFVSSLFLMVVFLGGLFVWQQQRRQAEMRNHVRSILADYVPLQDQEDGPPPVGFNHCYEEGSFVQNSNGSNYMS</sequence>
<dbReference type="PANTHER" id="PTHR22702">
    <property type="entry name" value="PROTEASE-ASSOCIATED DOMAIN-CONTAINING PROTEIN"/>
    <property type="match status" value="1"/>
</dbReference>
<dbReference type="Proteomes" id="UP000198406">
    <property type="component" value="Unassembled WGS sequence"/>
</dbReference>
<evidence type="ECO:0000259" key="11">
    <source>
        <dbReference type="Pfam" id="PF25011"/>
    </source>
</evidence>
<evidence type="ECO:0000313" key="13">
    <source>
        <dbReference type="Proteomes" id="UP000198406"/>
    </source>
</evidence>
<evidence type="ECO:0000256" key="5">
    <source>
        <dbReference type="ARBA" id="ARBA00022989"/>
    </source>
</evidence>
<accession>A0A1Z5KLT9</accession>
<proteinExistence type="predicted"/>
<dbReference type="GO" id="GO:0016020">
    <property type="term" value="C:membrane"/>
    <property type="evidence" value="ECO:0007669"/>
    <property type="project" value="UniProtKB-SubCell"/>
</dbReference>
<evidence type="ECO:0000256" key="9">
    <source>
        <dbReference type="SAM" id="Phobius"/>
    </source>
</evidence>
<evidence type="ECO:0000256" key="2">
    <source>
        <dbReference type="ARBA" id="ARBA00022692"/>
    </source>
</evidence>
<dbReference type="InParanoid" id="A0A1Z5KLT9"/>
<keyword evidence="3" id="KW-0732">Signal</keyword>
<evidence type="ECO:0000313" key="12">
    <source>
        <dbReference type="EMBL" id="GAX27032.1"/>
    </source>
</evidence>
<dbReference type="InterPro" id="IPR003137">
    <property type="entry name" value="PA_domain"/>
</dbReference>
<dbReference type="Pfam" id="PF25011">
    <property type="entry name" value="VSR_TRX"/>
    <property type="match status" value="1"/>
</dbReference>
<feature type="domain" description="Vacuolar sorting receptor thioredoxin-like" evidence="11">
    <location>
        <begin position="190"/>
        <end position="395"/>
    </location>
</feature>
<keyword evidence="2 9" id="KW-0812">Transmembrane</keyword>
<dbReference type="OrthoDB" id="10045365at2759"/>
<evidence type="ECO:0000256" key="3">
    <source>
        <dbReference type="ARBA" id="ARBA00022729"/>
    </source>
</evidence>
<evidence type="ECO:0000256" key="1">
    <source>
        <dbReference type="ARBA" id="ARBA00004479"/>
    </source>
</evidence>
<keyword evidence="6 9" id="KW-0472">Membrane</keyword>
<gene>
    <name evidence="12" type="ORF">FisN_9Lh348</name>
</gene>
<dbReference type="GO" id="GO:0012505">
    <property type="term" value="C:endomembrane system"/>
    <property type="evidence" value="ECO:0007669"/>
    <property type="project" value="UniProtKB-SubCell"/>
</dbReference>
<organism evidence="12 13">
    <name type="scientific">Fistulifera solaris</name>
    <name type="common">Oleaginous diatom</name>
    <dbReference type="NCBI Taxonomy" id="1519565"/>
    <lineage>
        <taxon>Eukaryota</taxon>
        <taxon>Sar</taxon>
        <taxon>Stramenopiles</taxon>
        <taxon>Ochrophyta</taxon>
        <taxon>Bacillariophyta</taxon>
        <taxon>Bacillariophyceae</taxon>
        <taxon>Bacillariophycidae</taxon>
        <taxon>Naviculales</taxon>
        <taxon>Naviculaceae</taxon>
        <taxon>Fistulifera</taxon>
    </lineage>
</organism>
<evidence type="ECO:0000259" key="10">
    <source>
        <dbReference type="Pfam" id="PF02225"/>
    </source>
</evidence>
<dbReference type="PANTHER" id="PTHR22702:SF1">
    <property type="entry name" value="PROTEASE-ASSOCIATED DOMAIN-CONTAINING PROTEIN 1"/>
    <property type="match status" value="1"/>
</dbReference>
<evidence type="ECO:0000256" key="4">
    <source>
        <dbReference type="ARBA" id="ARBA00022737"/>
    </source>
</evidence>